<evidence type="ECO:0000313" key="1">
    <source>
        <dbReference type="EMBL" id="KAF9519854.1"/>
    </source>
</evidence>
<dbReference type="InterPro" id="IPR014710">
    <property type="entry name" value="RmlC-like_jellyroll"/>
</dbReference>
<dbReference type="EMBL" id="MU128915">
    <property type="protein sequence ID" value="KAF9519854.1"/>
    <property type="molecule type" value="Genomic_DNA"/>
</dbReference>
<dbReference type="OrthoDB" id="5840532at2759"/>
<accession>A0A9P6B9B2</accession>
<reference evidence="1" key="1">
    <citation type="journal article" date="2020" name="Nat. Commun.">
        <title>Large-scale genome sequencing of mycorrhizal fungi provides insights into the early evolution of symbiotic traits.</title>
        <authorList>
            <person name="Miyauchi S."/>
            <person name="Kiss E."/>
            <person name="Kuo A."/>
            <person name="Drula E."/>
            <person name="Kohler A."/>
            <person name="Sanchez-Garcia M."/>
            <person name="Morin E."/>
            <person name="Andreopoulos B."/>
            <person name="Barry K.W."/>
            <person name="Bonito G."/>
            <person name="Buee M."/>
            <person name="Carver A."/>
            <person name="Chen C."/>
            <person name="Cichocki N."/>
            <person name="Clum A."/>
            <person name="Culley D."/>
            <person name="Crous P.W."/>
            <person name="Fauchery L."/>
            <person name="Girlanda M."/>
            <person name="Hayes R.D."/>
            <person name="Keri Z."/>
            <person name="LaButti K."/>
            <person name="Lipzen A."/>
            <person name="Lombard V."/>
            <person name="Magnuson J."/>
            <person name="Maillard F."/>
            <person name="Murat C."/>
            <person name="Nolan M."/>
            <person name="Ohm R.A."/>
            <person name="Pangilinan J."/>
            <person name="Pereira M.F."/>
            <person name="Perotto S."/>
            <person name="Peter M."/>
            <person name="Pfister S."/>
            <person name="Riley R."/>
            <person name="Sitrit Y."/>
            <person name="Stielow J.B."/>
            <person name="Szollosi G."/>
            <person name="Zifcakova L."/>
            <person name="Stursova M."/>
            <person name="Spatafora J.W."/>
            <person name="Tedersoo L."/>
            <person name="Vaario L.M."/>
            <person name="Yamada A."/>
            <person name="Yan M."/>
            <person name="Wang P."/>
            <person name="Xu J."/>
            <person name="Bruns T."/>
            <person name="Baldrian P."/>
            <person name="Vilgalys R."/>
            <person name="Dunand C."/>
            <person name="Henrissat B."/>
            <person name="Grigoriev I.V."/>
            <person name="Hibbett D."/>
            <person name="Nagy L.G."/>
            <person name="Martin F.M."/>
        </authorList>
    </citation>
    <scope>NUCLEOTIDE SEQUENCE</scope>
    <source>
        <strain evidence="1">UP504</strain>
    </source>
</reference>
<protein>
    <submittedName>
        <fullName evidence="1">Uncharacterized protein</fullName>
    </submittedName>
</protein>
<dbReference type="Gene3D" id="2.60.120.10">
    <property type="entry name" value="Jelly Rolls"/>
    <property type="match status" value="1"/>
</dbReference>
<keyword evidence="2" id="KW-1185">Reference proteome</keyword>
<sequence>MSFSDTAAPYSLASVRRIVTGHTSDGKAIIIRDEQLVPSGTAPGVESSRVTRLWTTKESPADNISGEITTTLEDGVECTLSEPGSILVQRGTLHGWENRGSSWARFIGVVVDAKPVQIVDEGKTITLKEGPA</sequence>
<evidence type="ECO:0000313" key="2">
    <source>
        <dbReference type="Proteomes" id="UP000886523"/>
    </source>
</evidence>
<gene>
    <name evidence="1" type="ORF">BS47DRAFT_1379095</name>
</gene>
<name>A0A9P6B9B2_9AGAM</name>
<dbReference type="InterPro" id="IPR047142">
    <property type="entry name" value="OryJ/VirC-like"/>
</dbReference>
<organism evidence="1 2">
    <name type="scientific">Hydnum rufescens UP504</name>
    <dbReference type="NCBI Taxonomy" id="1448309"/>
    <lineage>
        <taxon>Eukaryota</taxon>
        <taxon>Fungi</taxon>
        <taxon>Dikarya</taxon>
        <taxon>Basidiomycota</taxon>
        <taxon>Agaricomycotina</taxon>
        <taxon>Agaricomycetes</taxon>
        <taxon>Cantharellales</taxon>
        <taxon>Hydnaceae</taxon>
        <taxon>Hydnum</taxon>
    </lineage>
</organism>
<dbReference type="SUPFAM" id="SSF51182">
    <property type="entry name" value="RmlC-like cupins"/>
    <property type="match status" value="1"/>
</dbReference>
<dbReference type="PANTHER" id="PTHR36156:SF2">
    <property type="entry name" value="CUPIN TYPE-2 DOMAIN-CONTAINING PROTEIN"/>
    <property type="match status" value="1"/>
</dbReference>
<dbReference type="PANTHER" id="PTHR36156">
    <property type="entry name" value="SLR2101 PROTEIN"/>
    <property type="match status" value="1"/>
</dbReference>
<dbReference type="Proteomes" id="UP000886523">
    <property type="component" value="Unassembled WGS sequence"/>
</dbReference>
<proteinExistence type="predicted"/>
<comment type="caution">
    <text evidence="1">The sequence shown here is derived from an EMBL/GenBank/DDBJ whole genome shotgun (WGS) entry which is preliminary data.</text>
</comment>
<dbReference type="InterPro" id="IPR011051">
    <property type="entry name" value="RmlC_Cupin_sf"/>
</dbReference>
<dbReference type="AlphaFoldDB" id="A0A9P6B9B2"/>